<gene>
    <name evidence="4" type="ORF">Csp3_JD06.008</name>
</gene>
<dbReference type="InterPro" id="IPR044156">
    <property type="entry name" value="Galectin-like"/>
</dbReference>
<reference evidence="4" key="1">
    <citation type="journal article" date="2008" name="Genome Res.">
        <title>Multigenome DNA sequence conservation identifies Hox cis-regulatory elements.</title>
        <authorList>
            <person name="Kuntz S.G."/>
            <person name="Schwarz E.M."/>
            <person name="DeModena J.A."/>
            <person name="De Buysscher T."/>
            <person name="Trout D."/>
            <person name="Shizuya H."/>
            <person name="Sternberg P.W."/>
            <person name="Wold B.J."/>
        </authorList>
    </citation>
    <scope>NUCLEOTIDE SEQUENCE</scope>
    <source>
        <strain evidence="4">PS1010</strain>
    </source>
</reference>
<feature type="domain" description="Galectin" evidence="3">
    <location>
        <begin position="13"/>
        <end position="142"/>
    </location>
</feature>
<dbReference type="Pfam" id="PF00337">
    <property type="entry name" value="Gal-bind_lectin"/>
    <property type="match status" value="1"/>
</dbReference>
<name>B6VBZ9_9PELO</name>
<sequence>MNIRIIEKPTIPLNAPICKGIKPHSSIEIVGFVTHGSQGGFTIEYVKPNGTPFHMSIRMGVFGEKVIAFNFLKRGKWHKEEHHHNPLLFGEQFLLKISNEHHKYDIHINGKHIAHYHHHSFPKKVNNFLIRGDIQVSSVRFNNFHIDKSQNNQPIFIQQVAQPVPPPQPQIITTATVIPSAPPMIQQAQPVYQIVPQPQIYPQLYGQPEIIVMDGYHHHHHHC</sequence>
<evidence type="ECO:0000259" key="3">
    <source>
        <dbReference type="PROSITE" id="PS51304"/>
    </source>
</evidence>
<dbReference type="InterPro" id="IPR013320">
    <property type="entry name" value="ConA-like_dom_sf"/>
</dbReference>
<evidence type="ECO:0000256" key="2">
    <source>
        <dbReference type="RuleBase" id="RU102079"/>
    </source>
</evidence>
<dbReference type="InterPro" id="IPR001079">
    <property type="entry name" value="Galectin_CRD"/>
</dbReference>
<accession>B6VBZ9</accession>
<dbReference type="SMART" id="SM00276">
    <property type="entry name" value="GLECT"/>
    <property type="match status" value="1"/>
</dbReference>
<dbReference type="CDD" id="cd00070">
    <property type="entry name" value="GLECT"/>
    <property type="match status" value="1"/>
</dbReference>
<dbReference type="AlphaFoldDB" id="B6VBZ9"/>
<dbReference type="EMBL" id="FJ362380">
    <property type="protein sequence ID" value="ACI49242.1"/>
    <property type="molecule type" value="Genomic_DNA"/>
</dbReference>
<dbReference type="PANTHER" id="PTHR11346">
    <property type="entry name" value="GALECTIN"/>
    <property type="match status" value="1"/>
</dbReference>
<keyword evidence="1 2" id="KW-0430">Lectin</keyword>
<dbReference type="GO" id="GO:0016936">
    <property type="term" value="F:galactoside binding"/>
    <property type="evidence" value="ECO:0007669"/>
    <property type="project" value="TreeGrafter"/>
</dbReference>
<dbReference type="SMART" id="SM00908">
    <property type="entry name" value="Gal-bind_lectin"/>
    <property type="match status" value="1"/>
</dbReference>
<proteinExistence type="predicted"/>
<evidence type="ECO:0000313" key="4">
    <source>
        <dbReference type="EMBL" id="ACI49242.1"/>
    </source>
</evidence>
<dbReference type="SUPFAM" id="SSF49899">
    <property type="entry name" value="Concanavalin A-like lectins/glucanases"/>
    <property type="match status" value="1"/>
</dbReference>
<dbReference type="PANTHER" id="PTHR11346:SF172">
    <property type="entry name" value="GALECTIN"/>
    <property type="match status" value="1"/>
</dbReference>
<dbReference type="PROSITE" id="PS51304">
    <property type="entry name" value="GALECTIN"/>
    <property type="match status" value="1"/>
</dbReference>
<evidence type="ECO:0000256" key="1">
    <source>
        <dbReference type="ARBA" id="ARBA00022734"/>
    </source>
</evidence>
<dbReference type="Gene3D" id="2.60.120.200">
    <property type="match status" value="1"/>
</dbReference>
<dbReference type="GO" id="GO:0030246">
    <property type="term" value="F:carbohydrate binding"/>
    <property type="evidence" value="ECO:0007669"/>
    <property type="project" value="UniProtKB-UniRule"/>
</dbReference>
<organism evidence="4">
    <name type="scientific">Caenorhabditis angaria</name>
    <dbReference type="NCBI Taxonomy" id="860376"/>
    <lineage>
        <taxon>Eukaryota</taxon>
        <taxon>Metazoa</taxon>
        <taxon>Ecdysozoa</taxon>
        <taxon>Nematoda</taxon>
        <taxon>Chromadorea</taxon>
        <taxon>Rhabditida</taxon>
        <taxon>Rhabditina</taxon>
        <taxon>Rhabditomorpha</taxon>
        <taxon>Rhabditoidea</taxon>
        <taxon>Rhabditidae</taxon>
        <taxon>Peloderinae</taxon>
        <taxon>Caenorhabditis</taxon>
    </lineage>
</organism>
<protein>
    <recommendedName>
        <fullName evidence="2">Galectin</fullName>
    </recommendedName>
</protein>